<evidence type="ECO:0000313" key="1">
    <source>
        <dbReference type="EMBL" id="GIX90812.1"/>
    </source>
</evidence>
<dbReference type="Proteomes" id="UP001054945">
    <property type="component" value="Unassembled WGS sequence"/>
</dbReference>
<dbReference type="AlphaFoldDB" id="A0AAV4P0W0"/>
<dbReference type="EMBL" id="BPLR01003970">
    <property type="protein sequence ID" value="GIX90812.1"/>
    <property type="molecule type" value="Genomic_DNA"/>
</dbReference>
<reference evidence="1 2" key="1">
    <citation type="submission" date="2021-06" db="EMBL/GenBank/DDBJ databases">
        <title>Caerostris extrusa draft genome.</title>
        <authorList>
            <person name="Kono N."/>
            <person name="Arakawa K."/>
        </authorList>
    </citation>
    <scope>NUCLEOTIDE SEQUENCE [LARGE SCALE GENOMIC DNA]</scope>
</reference>
<proteinExistence type="predicted"/>
<gene>
    <name evidence="1" type="ORF">CEXT_135271</name>
</gene>
<accession>A0AAV4P0W0</accession>
<organism evidence="1 2">
    <name type="scientific">Caerostris extrusa</name>
    <name type="common">Bark spider</name>
    <name type="synonym">Caerostris bankana</name>
    <dbReference type="NCBI Taxonomy" id="172846"/>
    <lineage>
        <taxon>Eukaryota</taxon>
        <taxon>Metazoa</taxon>
        <taxon>Ecdysozoa</taxon>
        <taxon>Arthropoda</taxon>
        <taxon>Chelicerata</taxon>
        <taxon>Arachnida</taxon>
        <taxon>Araneae</taxon>
        <taxon>Araneomorphae</taxon>
        <taxon>Entelegynae</taxon>
        <taxon>Araneoidea</taxon>
        <taxon>Araneidae</taxon>
        <taxon>Caerostris</taxon>
    </lineage>
</organism>
<name>A0AAV4P0W0_CAEEX</name>
<evidence type="ECO:0000313" key="2">
    <source>
        <dbReference type="Proteomes" id="UP001054945"/>
    </source>
</evidence>
<protein>
    <submittedName>
        <fullName evidence="1">Uncharacterized protein</fullName>
    </submittedName>
</protein>
<keyword evidence="2" id="KW-1185">Reference proteome</keyword>
<sequence length="89" mass="10330">MWGFRKTSTNKDYATTQGLLEPEVQHHYFNDLHRLLIATYMLMTLQSLLHTSHRKSTSNSLLKIMKSHKCLHPCNQTRNITIFGRLSSG</sequence>
<comment type="caution">
    <text evidence="1">The sequence shown here is derived from an EMBL/GenBank/DDBJ whole genome shotgun (WGS) entry which is preliminary data.</text>
</comment>